<feature type="compositionally biased region" description="Basic residues" evidence="1">
    <location>
        <begin position="88"/>
        <end position="106"/>
    </location>
</feature>
<accession>A0A0J9VF06</accession>
<evidence type="ECO:0000256" key="2">
    <source>
        <dbReference type="SAM" id="Phobius"/>
    </source>
</evidence>
<dbReference type="EMBL" id="DS231708">
    <property type="protein sequence ID" value="KNB09889.1"/>
    <property type="molecule type" value="Genomic_DNA"/>
</dbReference>
<evidence type="ECO:0000313" key="4">
    <source>
        <dbReference type="Proteomes" id="UP000009097"/>
    </source>
</evidence>
<dbReference type="Proteomes" id="UP000009097">
    <property type="component" value="Unassembled WGS sequence"/>
</dbReference>
<reference evidence="3" key="1">
    <citation type="submission" date="2007-04" db="EMBL/GenBank/DDBJ databases">
        <authorList>
            <consortium name="The Broad Institute Genome Sequencing Platform"/>
            <person name="Birren B."/>
            <person name="Lander E."/>
            <person name="Galagan J."/>
            <person name="Nusbaum C."/>
            <person name="Devon K."/>
            <person name="Ma L.-J."/>
            <person name="Jaffe D."/>
            <person name="Butler J."/>
            <person name="Alvarez P."/>
            <person name="Gnerre S."/>
            <person name="Grabherr M."/>
            <person name="Kleber M."/>
            <person name="Mauceli E."/>
            <person name="Brockman W."/>
            <person name="MacCallum I.A."/>
            <person name="Young S."/>
            <person name="LaButti K."/>
            <person name="DeCaprio D."/>
            <person name="Crawford M."/>
            <person name="Koehrsen M."/>
            <person name="Engels R."/>
            <person name="Montgomery P."/>
            <person name="Pearson M."/>
            <person name="Howarth C."/>
            <person name="Larson L."/>
            <person name="White J."/>
            <person name="O'Leary S."/>
            <person name="Kodira C."/>
            <person name="Zeng Q."/>
            <person name="Yandava C."/>
            <person name="Alvarado L."/>
            <person name="Kistler C."/>
            <person name="Shim W.-B."/>
            <person name="Kang S."/>
            <person name="Woloshuk C."/>
        </authorList>
    </citation>
    <scope>NUCLEOTIDE SEQUENCE</scope>
    <source>
        <strain evidence="3">4287</strain>
    </source>
</reference>
<dbReference type="GeneID" id="28960986"/>
<reference evidence="3" key="2">
    <citation type="journal article" date="2010" name="Nature">
        <title>Comparative genomics reveals mobile pathogenicity chromosomes in Fusarium.</title>
        <authorList>
            <person name="Ma L.J."/>
            <person name="van der Does H.C."/>
            <person name="Borkovich K.A."/>
            <person name="Coleman J.J."/>
            <person name="Daboussi M.J."/>
            <person name="Di Pietro A."/>
            <person name="Dufresne M."/>
            <person name="Freitag M."/>
            <person name="Grabherr M."/>
            <person name="Henrissat B."/>
            <person name="Houterman P.M."/>
            <person name="Kang S."/>
            <person name="Shim W.B."/>
            <person name="Woloshuk C."/>
            <person name="Xie X."/>
            <person name="Xu J.R."/>
            <person name="Antoniw J."/>
            <person name="Baker S.E."/>
            <person name="Bluhm B.H."/>
            <person name="Breakspear A."/>
            <person name="Brown D.W."/>
            <person name="Butchko R.A."/>
            <person name="Chapman S."/>
            <person name="Coulson R."/>
            <person name="Coutinho P.M."/>
            <person name="Danchin E.G."/>
            <person name="Diener A."/>
            <person name="Gale L.R."/>
            <person name="Gardiner D.M."/>
            <person name="Goff S."/>
            <person name="Hammond-Kosack K.E."/>
            <person name="Hilburn K."/>
            <person name="Hua-Van A."/>
            <person name="Jonkers W."/>
            <person name="Kazan K."/>
            <person name="Kodira C.D."/>
            <person name="Koehrsen M."/>
            <person name="Kumar L."/>
            <person name="Lee Y.H."/>
            <person name="Li L."/>
            <person name="Manners J.M."/>
            <person name="Miranda-Saavedra D."/>
            <person name="Mukherjee M."/>
            <person name="Park G."/>
            <person name="Park J."/>
            <person name="Park S.Y."/>
            <person name="Proctor R.H."/>
            <person name="Regev A."/>
            <person name="Ruiz-Roldan M.C."/>
            <person name="Sain D."/>
            <person name="Sakthikumar S."/>
            <person name="Sykes S."/>
            <person name="Schwartz D.C."/>
            <person name="Turgeon B.G."/>
            <person name="Wapinski I."/>
            <person name="Yoder O."/>
            <person name="Young S."/>
            <person name="Zeng Q."/>
            <person name="Zhou S."/>
            <person name="Galagan J."/>
            <person name="Cuomo C.A."/>
            <person name="Kistler H.C."/>
            <person name="Rep M."/>
        </authorList>
    </citation>
    <scope>NUCLEOTIDE SEQUENCE [LARGE SCALE GENOMIC DNA]</scope>
    <source>
        <strain evidence="3">4287</strain>
    </source>
</reference>
<name>A0A0J9VF06_FUSO4</name>
<feature type="compositionally biased region" description="Pro residues" evidence="1">
    <location>
        <begin position="124"/>
        <end position="136"/>
    </location>
</feature>
<dbReference type="OrthoDB" id="5151975at2759"/>
<feature type="transmembrane region" description="Helical" evidence="2">
    <location>
        <begin position="55"/>
        <end position="78"/>
    </location>
</feature>
<organism evidence="3 4">
    <name type="scientific">Fusarium oxysporum f. sp. lycopersici (strain 4287 / CBS 123668 / FGSC 9935 / NRRL 34936)</name>
    <name type="common">Fusarium vascular wilt of tomato</name>
    <dbReference type="NCBI Taxonomy" id="426428"/>
    <lineage>
        <taxon>Eukaryota</taxon>
        <taxon>Fungi</taxon>
        <taxon>Dikarya</taxon>
        <taxon>Ascomycota</taxon>
        <taxon>Pezizomycotina</taxon>
        <taxon>Sordariomycetes</taxon>
        <taxon>Hypocreomycetidae</taxon>
        <taxon>Hypocreales</taxon>
        <taxon>Nectriaceae</taxon>
        <taxon>Fusarium</taxon>
        <taxon>Fusarium oxysporum species complex</taxon>
    </lineage>
</organism>
<dbReference type="RefSeq" id="XP_018247934.1">
    <property type="nucleotide sequence ID" value="XM_018400551.1"/>
</dbReference>
<dbReference type="KEGG" id="fox:FOXG_20280"/>
<dbReference type="AlphaFoldDB" id="A0A0J9VF06"/>
<proteinExistence type="predicted"/>
<protein>
    <submittedName>
        <fullName evidence="3">Uncharacterized protein</fullName>
    </submittedName>
</protein>
<evidence type="ECO:0000313" key="3">
    <source>
        <dbReference type="EMBL" id="KNB09889.1"/>
    </source>
</evidence>
<keyword evidence="2" id="KW-1133">Transmembrane helix</keyword>
<evidence type="ECO:0000256" key="1">
    <source>
        <dbReference type="SAM" id="MobiDB-lite"/>
    </source>
</evidence>
<feature type="region of interest" description="Disordered" evidence="1">
    <location>
        <begin position="88"/>
        <end position="136"/>
    </location>
</feature>
<gene>
    <name evidence="3" type="ORF">FOXG_20280</name>
</gene>
<dbReference type="VEuPathDB" id="FungiDB:FOXG_20280"/>
<keyword evidence="2" id="KW-0812">Transmembrane</keyword>
<keyword evidence="2" id="KW-0472">Membrane</keyword>
<sequence length="136" mass="15514">MYIPTSSPHLQAARRHGSPAILHPLTKPFSHISPYPTLIRRQFSDNPTTNNNIKIGLIVGFTLAAFLAIVITFLYFYYRSARFTFRKKKHRRHHHHHHHHHRRHKSMSSGGSRHSDRSAAPADDAPPPPPDKPADG</sequence>